<feature type="domain" description="Competence protein CoiA nuclease-like" evidence="1">
    <location>
        <begin position="74"/>
        <end position="162"/>
    </location>
</feature>
<gene>
    <name evidence="2" type="ORF">GCM10017781_41390</name>
</gene>
<evidence type="ECO:0000259" key="1">
    <source>
        <dbReference type="Pfam" id="PF06054"/>
    </source>
</evidence>
<organism evidence="2 3">
    <name type="scientific">Deinococcus metalli</name>
    <dbReference type="NCBI Taxonomy" id="1141878"/>
    <lineage>
        <taxon>Bacteria</taxon>
        <taxon>Thermotogati</taxon>
        <taxon>Deinococcota</taxon>
        <taxon>Deinococci</taxon>
        <taxon>Deinococcales</taxon>
        <taxon>Deinococcaceae</taxon>
        <taxon>Deinococcus</taxon>
    </lineage>
</organism>
<dbReference type="EMBL" id="BNAJ01000015">
    <property type="protein sequence ID" value="GHF60988.1"/>
    <property type="molecule type" value="Genomic_DNA"/>
</dbReference>
<name>A0ABQ3JWV6_9DEIO</name>
<dbReference type="Proteomes" id="UP000619376">
    <property type="component" value="Unassembled WGS sequence"/>
</dbReference>
<comment type="caution">
    <text evidence="2">The sequence shown here is derived from an EMBL/GenBank/DDBJ whole genome shotgun (WGS) entry which is preliminary data.</text>
</comment>
<sequence length="201" mass="22696">MLSAVTTTPTGESEPRDMVALRRTFTADDIRTQEWHCKFCDVAMIPVLGAVREWHFRHLRDASECPAHRELETESPRHRLLKQTAAEALQIHYGARVASLEYEARVKDAGRIADALLTMTDATRLAVEAQVSPISFENVQRRTSSYTDADVDVIWVFIAEEGTRLRPGSSWDNARTWLIDEGYMVVIATLDTEVTPLPLAR</sequence>
<evidence type="ECO:0000313" key="3">
    <source>
        <dbReference type="Proteomes" id="UP000619376"/>
    </source>
</evidence>
<proteinExistence type="predicted"/>
<dbReference type="Pfam" id="PF06054">
    <property type="entry name" value="CoiA_nuc"/>
    <property type="match status" value="1"/>
</dbReference>
<keyword evidence="3" id="KW-1185">Reference proteome</keyword>
<accession>A0ABQ3JWV6</accession>
<dbReference type="InterPro" id="IPR010330">
    <property type="entry name" value="CoiA_nuc"/>
</dbReference>
<evidence type="ECO:0000313" key="2">
    <source>
        <dbReference type="EMBL" id="GHF60988.1"/>
    </source>
</evidence>
<reference evidence="3" key="1">
    <citation type="journal article" date="2019" name="Int. J. Syst. Evol. Microbiol.">
        <title>The Global Catalogue of Microorganisms (GCM) 10K type strain sequencing project: providing services to taxonomists for standard genome sequencing and annotation.</title>
        <authorList>
            <consortium name="The Broad Institute Genomics Platform"/>
            <consortium name="The Broad Institute Genome Sequencing Center for Infectious Disease"/>
            <person name="Wu L."/>
            <person name="Ma J."/>
        </authorList>
    </citation>
    <scope>NUCLEOTIDE SEQUENCE [LARGE SCALE GENOMIC DNA]</scope>
    <source>
        <strain evidence="3">CGMCC 1.18437</strain>
    </source>
</reference>
<protein>
    <recommendedName>
        <fullName evidence="1">Competence protein CoiA nuclease-like domain-containing protein</fullName>
    </recommendedName>
</protein>